<evidence type="ECO:0000313" key="4">
    <source>
        <dbReference type="Proteomes" id="UP000693970"/>
    </source>
</evidence>
<accession>A0A9K3PVE8</accession>
<feature type="region of interest" description="Disordered" evidence="1">
    <location>
        <begin position="246"/>
        <end position="265"/>
    </location>
</feature>
<protein>
    <submittedName>
        <fullName evidence="3">ImpB/mucB/samB family protein</fullName>
    </submittedName>
</protein>
<gene>
    <name evidence="3" type="ORF">IV203_036327</name>
</gene>
<evidence type="ECO:0000259" key="2">
    <source>
        <dbReference type="PROSITE" id="PS50173"/>
    </source>
</evidence>
<dbReference type="GO" id="GO:0006281">
    <property type="term" value="P:DNA repair"/>
    <property type="evidence" value="ECO:0007669"/>
    <property type="project" value="InterPro"/>
</dbReference>
<dbReference type="PANTHER" id="PTHR46404:SF1">
    <property type="entry name" value="DNA POLYMERASE IOTA"/>
    <property type="match status" value="1"/>
</dbReference>
<dbReference type="EMBL" id="JAGRRH010000013">
    <property type="protein sequence ID" value="KAG7361227.1"/>
    <property type="molecule type" value="Genomic_DNA"/>
</dbReference>
<dbReference type="GO" id="GO:0019985">
    <property type="term" value="P:translesion synthesis"/>
    <property type="evidence" value="ECO:0007669"/>
    <property type="project" value="TreeGrafter"/>
</dbReference>
<evidence type="ECO:0000313" key="3">
    <source>
        <dbReference type="EMBL" id="KAG7361227.1"/>
    </source>
</evidence>
<dbReference type="AlphaFoldDB" id="A0A9K3PVE8"/>
<reference evidence="3" key="2">
    <citation type="submission" date="2021-04" db="EMBL/GenBank/DDBJ databases">
        <authorList>
            <person name="Podell S."/>
        </authorList>
    </citation>
    <scope>NUCLEOTIDE SEQUENCE</scope>
    <source>
        <strain evidence="3">Hildebrandi</strain>
    </source>
</reference>
<sequence length="622" mass="69486">MPRHKYYDLSSDNDSDDASYESLSSHDDDDLGGNNQSSSAVSGQDPLWGRTIVHLDIDCFYVQAEEIERGLRDSGRPIPPLAIGQKHIIVTSNYLARSLGVKKLQSKREALETCPTLWIVDGSDLRHYRNHSRAVYQTFRSVMEDVYRQVFNDRSTNAEIVMSRYMPCVRGCMDEMMGDLSHVVNKLVAEPDRGEAILGKLLNGIAQQQQKLNIFGEDFKSSVAHLVEDQTGVSTTVSLSCNSASNGRQRHAVSQSRSNVHETHNGDRLACRHRFQVATELGQYICHKIQERTQFHTTIGLSVSPLLAKLACGLTKPNAINVLFPWRTADLLHRMPLRKMPNVGHRTMKVLDRAIREECREKQENEFITVGDLLRLPKGTIVTCLSGMSQGISSEFQCNVLLERCRGLDSATIIDDEGGATKTVSVEDSCRRGTVKSMDVVWKYLDSFFVRLPQLLLDRVTFSPNPKLAFPSTLRLTVRLLDPSLSHKRRPYVTRSKQVGIKGKVLMDASADAMKQASLLKGWVTPLVKSLLIHQRDTAELDVTRINLAVTNFADISTSPNFTANTLQPSMTAGHGPCQPVPQAKAANSQSTSRSTMMSPPAKRQKTKTMTTTRIDQFFLKK</sequence>
<feature type="region of interest" description="Disordered" evidence="1">
    <location>
        <begin position="566"/>
        <end position="610"/>
    </location>
</feature>
<dbReference type="GO" id="GO:0003887">
    <property type="term" value="F:DNA-directed DNA polymerase activity"/>
    <property type="evidence" value="ECO:0007669"/>
    <property type="project" value="TreeGrafter"/>
</dbReference>
<dbReference type="Proteomes" id="UP000693970">
    <property type="component" value="Unassembled WGS sequence"/>
</dbReference>
<dbReference type="PROSITE" id="PS50173">
    <property type="entry name" value="UMUC"/>
    <property type="match status" value="1"/>
</dbReference>
<reference evidence="3" key="1">
    <citation type="journal article" date="2021" name="Sci. Rep.">
        <title>Diploid genomic architecture of Nitzschia inconspicua, an elite biomass production diatom.</title>
        <authorList>
            <person name="Oliver A."/>
            <person name="Podell S."/>
            <person name="Pinowska A."/>
            <person name="Traller J.C."/>
            <person name="Smith S.R."/>
            <person name="McClure R."/>
            <person name="Beliaev A."/>
            <person name="Bohutskyi P."/>
            <person name="Hill E.A."/>
            <person name="Rabines A."/>
            <person name="Zheng H."/>
            <person name="Allen L.Z."/>
            <person name="Kuo A."/>
            <person name="Grigoriev I.V."/>
            <person name="Allen A.E."/>
            <person name="Hazlebeck D."/>
            <person name="Allen E.E."/>
        </authorList>
    </citation>
    <scope>NUCLEOTIDE SEQUENCE</scope>
    <source>
        <strain evidence="3">Hildebrandi</strain>
    </source>
</reference>
<feature type="compositionally biased region" description="Polar residues" evidence="1">
    <location>
        <begin position="33"/>
        <end position="42"/>
    </location>
</feature>
<evidence type="ECO:0000256" key="1">
    <source>
        <dbReference type="SAM" id="MobiDB-lite"/>
    </source>
</evidence>
<keyword evidence="4" id="KW-1185">Reference proteome</keyword>
<proteinExistence type="predicted"/>
<feature type="region of interest" description="Disordered" evidence="1">
    <location>
        <begin position="1"/>
        <end position="42"/>
    </location>
</feature>
<organism evidence="3 4">
    <name type="scientific">Nitzschia inconspicua</name>
    <dbReference type="NCBI Taxonomy" id="303405"/>
    <lineage>
        <taxon>Eukaryota</taxon>
        <taxon>Sar</taxon>
        <taxon>Stramenopiles</taxon>
        <taxon>Ochrophyta</taxon>
        <taxon>Bacillariophyta</taxon>
        <taxon>Bacillariophyceae</taxon>
        <taxon>Bacillariophycidae</taxon>
        <taxon>Bacillariales</taxon>
        <taxon>Bacillariaceae</taxon>
        <taxon>Nitzschia</taxon>
    </lineage>
</organism>
<name>A0A9K3PVE8_9STRA</name>
<dbReference type="PANTHER" id="PTHR46404">
    <property type="entry name" value="DNA POLYMERASE IOTA"/>
    <property type="match status" value="1"/>
</dbReference>
<feature type="compositionally biased region" description="Polar residues" evidence="1">
    <location>
        <begin position="246"/>
        <end position="258"/>
    </location>
</feature>
<dbReference type="InterPro" id="IPR001126">
    <property type="entry name" value="UmuC"/>
</dbReference>
<feature type="domain" description="UmuC" evidence="2">
    <location>
        <begin position="52"/>
        <end position="344"/>
    </location>
</feature>
<dbReference type="OrthoDB" id="447129at2759"/>
<feature type="compositionally biased region" description="Polar residues" evidence="1">
    <location>
        <begin position="586"/>
        <end position="598"/>
    </location>
</feature>
<comment type="caution">
    <text evidence="3">The sequence shown here is derived from an EMBL/GenBank/DDBJ whole genome shotgun (WGS) entry which is preliminary data.</text>
</comment>
<dbReference type="Pfam" id="PF00817">
    <property type="entry name" value="IMS"/>
    <property type="match status" value="1"/>
</dbReference>